<gene>
    <name evidence="3" type="ORF">F9278_42230</name>
</gene>
<proteinExistence type="predicted"/>
<dbReference type="InterPro" id="IPR027417">
    <property type="entry name" value="P-loop_NTPase"/>
</dbReference>
<dbReference type="PANTHER" id="PTHR19879">
    <property type="entry name" value="TRANSCRIPTION INITIATION FACTOR TFIID"/>
    <property type="match status" value="1"/>
</dbReference>
<dbReference type="PROSITE" id="PS50294">
    <property type="entry name" value="WD_REPEATS_REGION"/>
    <property type="match status" value="1"/>
</dbReference>
<dbReference type="EMBL" id="CP045096">
    <property type="protein sequence ID" value="QFR01715.1"/>
    <property type="molecule type" value="Genomic_DNA"/>
</dbReference>
<dbReference type="Gene3D" id="2.130.10.10">
    <property type="entry name" value="YVTN repeat-like/Quinoprotein amine dehydrogenase"/>
    <property type="match status" value="3"/>
</dbReference>
<keyword evidence="4" id="KW-1185">Reference proteome</keyword>
<organism evidence="3 4">
    <name type="scientific">Streptomyces phaeolivaceus</name>
    <dbReference type="NCBI Taxonomy" id="2653200"/>
    <lineage>
        <taxon>Bacteria</taxon>
        <taxon>Bacillati</taxon>
        <taxon>Actinomycetota</taxon>
        <taxon>Actinomycetes</taxon>
        <taxon>Kitasatosporales</taxon>
        <taxon>Streptomycetaceae</taxon>
        <taxon>Streptomyces</taxon>
    </lineage>
</organism>
<keyword evidence="1" id="KW-0853">WD repeat</keyword>
<dbReference type="InterPro" id="IPR011047">
    <property type="entry name" value="Quinoprotein_ADH-like_sf"/>
</dbReference>
<evidence type="ECO:0000256" key="1">
    <source>
        <dbReference type="PROSITE-ProRule" id="PRU00221"/>
    </source>
</evidence>
<dbReference type="SUPFAM" id="SSF52540">
    <property type="entry name" value="P-loop containing nucleoside triphosphate hydrolases"/>
    <property type="match status" value="1"/>
</dbReference>
<dbReference type="InterPro" id="IPR015943">
    <property type="entry name" value="WD40/YVTN_repeat-like_dom_sf"/>
</dbReference>
<dbReference type="KEGG" id="sphv:F9278_42230"/>
<dbReference type="SUPFAM" id="SSF82171">
    <property type="entry name" value="DPP6 N-terminal domain-like"/>
    <property type="match status" value="1"/>
</dbReference>
<evidence type="ECO:0000313" key="3">
    <source>
        <dbReference type="EMBL" id="QFR01715.1"/>
    </source>
</evidence>
<dbReference type="PANTHER" id="PTHR19879:SF9">
    <property type="entry name" value="TRANSCRIPTION INITIATION FACTOR TFIID SUBUNIT 5"/>
    <property type="match status" value="1"/>
</dbReference>
<dbReference type="SMART" id="SM00320">
    <property type="entry name" value="WD40"/>
    <property type="match status" value="3"/>
</dbReference>
<dbReference type="PROSITE" id="PS50082">
    <property type="entry name" value="WD_REPEATS_2"/>
    <property type="match status" value="1"/>
</dbReference>
<evidence type="ECO:0000313" key="4">
    <source>
        <dbReference type="Proteomes" id="UP000327294"/>
    </source>
</evidence>
<dbReference type="InterPro" id="IPR011044">
    <property type="entry name" value="Quino_amine_DH_bsu"/>
</dbReference>
<feature type="domain" description="HTH cro/C1-type" evidence="2">
    <location>
        <begin position="21"/>
        <end position="77"/>
    </location>
</feature>
<dbReference type="RefSeq" id="WP_152173042.1">
    <property type="nucleotide sequence ID" value="NZ_CP045096.1"/>
</dbReference>
<dbReference type="Proteomes" id="UP000327294">
    <property type="component" value="Chromosome"/>
</dbReference>
<name>A0A5P8KFC2_9ACTN</name>
<dbReference type="InterPro" id="IPR001680">
    <property type="entry name" value="WD40_rpt"/>
</dbReference>
<dbReference type="AlphaFoldDB" id="A0A5P8KFC2"/>
<dbReference type="Pfam" id="PF20703">
    <property type="entry name" value="nSTAND1"/>
    <property type="match status" value="1"/>
</dbReference>
<feature type="repeat" description="WD" evidence="1">
    <location>
        <begin position="1139"/>
        <end position="1180"/>
    </location>
</feature>
<reference evidence="3 4" key="1">
    <citation type="submission" date="2019-10" db="EMBL/GenBank/DDBJ databases">
        <title>Streptomyces sp. strain GY16 isolated from leaves of Broussonetia papyrifera.</title>
        <authorList>
            <person name="Mo P."/>
        </authorList>
    </citation>
    <scope>NUCLEOTIDE SEQUENCE [LARGE SCALE GENOMIC DNA]</scope>
    <source>
        <strain evidence="3 4">GY16</strain>
    </source>
</reference>
<dbReference type="SUPFAM" id="SSF50998">
    <property type="entry name" value="Quinoprotein alcohol dehydrogenase-like"/>
    <property type="match status" value="1"/>
</dbReference>
<dbReference type="InterPro" id="IPR049052">
    <property type="entry name" value="nSTAND1"/>
</dbReference>
<dbReference type="SMART" id="SM00530">
    <property type="entry name" value="HTH_XRE"/>
    <property type="match status" value="1"/>
</dbReference>
<accession>A0A5P8KFC2</accession>
<dbReference type="CDD" id="cd00093">
    <property type="entry name" value="HTH_XRE"/>
    <property type="match status" value="1"/>
</dbReference>
<protein>
    <recommendedName>
        <fullName evidence="2">HTH cro/C1-type domain-containing protein</fullName>
    </recommendedName>
</protein>
<dbReference type="SUPFAM" id="SSF50969">
    <property type="entry name" value="YVTN repeat-like/Quinoprotein amine dehydrogenase"/>
    <property type="match status" value="1"/>
</dbReference>
<evidence type="ECO:0000259" key="2">
    <source>
        <dbReference type="SMART" id="SM00530"/>
    </source>
</evidence>
<dbReference type="InterPro" id="IPR001387">
    <property type="entry name" value="Cro/C1-type_HTH"/>
</dbReference>
<dbReference type="Pfam" id="PF00400">
    <property type="entry name" value="WD40"/>
    <property type="match status" value="1"/>
</dbReference>
<sequence>MGRPERPLGPEQGPVQRLAHELRELRRSAGSPSYRAMTEAAGFSAATLSEAARGKRVPSLAVLQGYVRACGGDPVAWEPRWREARAALTRTVRDEGTARTESPYRGLTRFEPADRALFFGRDRLVNEVQDLVCEHRFAVVFGASGCGKSSLLRAGLIPRLQERIAETGRPAALRILVPGPRPATTYGHLLAPGADEPESWVVVDQFEEVFTLCRDPQERTRFIDLLVAARDPASRLRVLIAVRSDFYARCGEHRELADALLGSGLLIGPMTADELREAVVGPAQAVGLLVERELTARVVDEVLDQPGALPMLSHALLETWRRRHGRLLTVSVYEAAGGVRGAIAASAEEVHGRLSARQAAAARRLLLRMVEPGHGTPDTRRPLSRAELDEWEDPDVPPVVERLAAARLLTVDENEVRLAHEALITSWPRLHDWIEEDRTRLLHHRSLTEAARAWLEHDRDPGTLYRGARLARAQELFPDHQRHPALTATERAFLVAAFRARDAEHRDAARSVRRARTLAVTLAVVLVMALSGGLVAVQQGRDNHRRRTEDAARRVAGVANTLRTTDPDTAQSLGVAAWQVAQLPETRRALLGSLVQPELDTFVDPAPGGDTMRYLVDSGRTLLSVDGRVWRTWDVAGHRAIASGRLPRGVVVEGASGDGRLLAVSEKGGVQLWDTAAGRSGQWRADRVPASSFVGFTGHDYLVSDDDSYRIQVRSAADGRRLLDVRAESEALVAPSPDGRLVAVCPLGGAPRIRDLGTGRTVTGAWARDGDICDGERSMLVLGGGRRLAAVSENDVRVWDVRSGNELADLHDPGVRYAAFSANGRFLATTDAEELRVWRVGVAAPVFRYPLHNEHVYGGPAWDPKRPVLRYLEGGTVHTVDLTTAVTPAWQDAPVDAAQLAPDGRTLATARRVGDRYRVELRDTRDGGLLRTLPAAPTPVSSDRAQPVLPEDTSPLLAFAPDGRTLVYGVAAPGGRMSSQRFTVWDVARGRSRTTLDLAARPSAGPVSTLAVGRDARTLYLSRVTDSGEPGNETWDVAHHRRARVLGSPVGSHLALRPDGRLLVGDSRFADVRTGRVSGRGLVQGEQIGAVAFAEDGSLLAAGDMAGRVALWDGNLREQTGTLWNVFPTPADRTSTDLLDDGAEAVSTLAVSPDGRTLAVGGDQGSLQLWDITTQQPLGGLLTTPGEAIESVAFSADSGTLYAASAHVPLQRYTLDPAHVVASVCARTRGEDLTRAQWRTYLQDVPYRRVCGGRRG</sequence>